<keyword evidence="4" id="KW-1185">Reference proteome</keyword>
<dbReference type="SUPFAM" id="SSF53098">
    <property type="entry name" value="Ribonuclease H-like"/>
    <property type="match status" value="1"/>
</dbReference>
<dbReference type="Proteomes" id="UP000075881">
    <property type="component" value="Unassembled WGS sequence"/>
</dbReference>
<dbReference type="Pfam" id="PF18701">
    <property type="entry name" value="DUF5641"/>
    <property type="match status" value="1"/>
</dbReference>
<dbReference type="STRING" id="43041.A0A182KBM2"/>
<sequence>MQEDHESYKHCNHSTNVRPEPSLMGNMPRQSEAIGKTSFSFTGVDYFRPFLVAVARAVHMEIAHSLNTASCIMAIRRVITRRGSPDRETNFVGASRELDEALKEVDDNKLRVEIGGPNLKWTFNPPGAPHFGGCWERLVRSVKTVLGKLDLPQRPTGEVFASTFAEIELILNFRSLTYVPLDNGMSGPITPNHLLLGSSDGSKPPIAPCGGPAAVQSGDSTKCRDILEEVWVAEYLPTLTRRTKWFQPVRPIQEGDIVIVVDNTLPRNSWPKGRVTSVVHAKDGQDRQATVETGCGTYVRPAHKIAVLDIEKK</sequence>
<dbReference type="InterPro" id="IPR012337">
    <property type="entry name" value="RNaseH-like_sf"/>
</dbReference>
<evidence type="ECO:0000259" key="2">
    <source>
        <dbReference type="Pfam" id="PF18701"/>
    </source>
</evidence>
<dbReference type="PANTHER" id="PTHR47331">
    <property type="entry name" value="PHD-TYPE DOMAIN-CONTAINING PROTEIN"/>
    <property type="match status" value="1"/>
</dbReference>
<feature type="region of interest" description="Disordered" evidence="1">
    <location>
        <begin position="1"/>
        <end position="26"/>
    </location>
</feature>
<dbReference type="VEuPathDB" id="VectorBase:ACHR008159"/>
<evidence type="ECO:0000313" key="3">
    <source>
        <dbReference type="EnsemblMetazoa" id="ACHR008159-PA"/>
    </source>
</evidence>
<dbReference type="Gene3D" id="3.30.420.10">
    <property type="entry name" value="Ribonuclease H-like superfamily/Ribonuclease H"/>
    <property type="match status" value="1"/>
</dbReference>
<evidence type="ECO:0000313" key="4">
    <source>
        <dbReference type="Proteomes" id="UP000075881"/>
    </source>
</evidence>
<feature type="domain" description="DUF5641" evidence="2">
    <location>
        <begin position="224"/>
        <end position="308"/>
    </location>
</feature>
<name>A0A182KBM2_9DIPT</name>
<dbReference type="EnsemblMetazoa" id="ACHR008159-RA">
    <property type="protein sequence ID" value="ACHR008159-PA"/>
    <property type="gene ID" value="ACHR008159"/>
</dbReference>
<accession>A0A182KBM2</accession>
<dbReference type="PANTHER" id="PTHR47331:SF1">
    <property type="entry name" value="GAG-LIKE PROTEIN"/>
    <property type="match status" value="1"/>
</dbReference>
<dbReference type="GO" id="GO:0003676">
    <property type="term" value="F:nucleic acid binding"/>
    <property type="evidence" value="ECO:0007669"/>
    <property type="project" value="InterPro"/>
</dbReference>
<evidence type="ECO:0000256" key="1">
    <source>
        <dbReference type="SAM" id="MobiDB-lite"/>
    </source>
</evidence>
<reference evidence="4" key="1">
    <citation type="submission" date="2013-03" db="EMBL/GenBank/DDBJ databases">
        <title>The Genome Sequence of Anopheles christyi ACHKN1017.</title>
        <authorList>
            <consortium name="The Broad Institute Genomics Platform"/>
            <person name="Neafsey D.E."/>
            <person name="Besansky N."/>
            <person name="Walker B."/>
            <person name="Young S.K."/>
            <person name="Zeng Q."/>
            <person name="Gargeya S."/>
            <person name="Fitzgerald M."/>
            <person name="Haas B."/>
            <person name="Abouelleil A."/>
            <person name="Allen A.W."/>
            <person name="Alvarado L."/>
            <person name="Arachchi H.M."/>
            <person name="Berlin A.M."/>
            <person name="Chapman S.B."/>
            <person name="Gainer-Dewar J."/>
            <person name="Goldberg J."/>
            <person name="Griggs A."/>
            <person name="Gujja S."/>
            <person name="Hansen M."/>
            <person name="Howarth C."/>
            <person name="Imamovic A."/>
            <person name="Ireland A."/>
            <person name="Larimer J."/>
            <person name="McCowan C."/>
            <person name="Murphy C."/>
            <person name="Pearson M."/>
            <person name="Poon T.W."/>
            <person name="Priest M."/>
            <person name="Roberts A."/>
            <person name="Saif S."/>
            <person name="Shea T."/>
            <person name="Sisk P."/>
            <person name="Sykes S."/>
            <person name="Wortman J."/>
            <person name="Nusbaum C."/>
            <person name="Birren B."/>
        </authorList>
    </citation>
    <scope>NUCLEOTIDE SEQUENCE [LARGE SCALE GENOMIC DNA]</scope>
    <source>
        <strain evidence="4">ACHKN1017</strain>
    </source>
</reference>
<proteinExistence type="predicted"/>
<protein>
    <submittedName>
        <fullName evidence="3">DUF5641 domain-containing protein</fullName>
    </submittedName>
</protein>
<organism evidence="3 4">
    <name type="scientific">Anopheles christyi</name>
    <dbReference type="NCBI Taxonomy" id="43041"/>
    <lineage>
        <taxon>Eukaryota</taxon>
        <taxon>Metazoa</taxon>
        <taxon>Ecdysozoa</taxon>
        <taxon>Arthropoda</taxon>
        <taxon>Hexapoda</taxon>
        <taxon>Insecta</taxon>
        <taxon>Pterygota</taxon>
        <taxon>Neoptera</taxon>
        <taxon>Endopterygota</taxon>
        <taxon>Diptera</taxon>
        <taxon>Nematocera</taxon>
        <taxon>Culicoidea</taxon>
        <taxon>Culicidae</taxon>
        <taxon>Anophelinae</taxon>
        <taxon>Anopheles</taxon>
    </lineage>
</organism>
<dbReference type="InterPro" id="IPR036397">
    <property type="entry name" value="RNaseH_sf"/>
</dbReference>
<dbReference type="InterPro" id="IPR040676">
    <property type="entry name" value="DUF5641"/>
</dbReference>
<reference evidence="3" key="2">
    <citation type="submission" date="2020-05" db="UniProtKB">
        <authorList>
            <consortium name="EnsemblMetazoa"/>
        </authorList>
    </citation>
    <scope>IDENTIFICATION</scope>
    <source>
        <strain evidence="3">ACHKN1017</strain>
    </source>
</reference>
<dbReference type="AlphaFoldDB" id="A0A182KBM2"/>